<comment type="similarity">
    <text evidence="3">Belongs to the tryptophan 2-monooxygenase family.</text>
</comment>
<reference evidence="10 11" key="1">
    <citation type="submission" date="2023-03" db="EMBL/GenBank/DDBJ databases">
        <title>Altererythrobacter sp. CAU 1644 isolated from sand.</title>
        <authorList>
            <person name="Kim W."/>
        </authorList>
    </citation>
    <scope>NUCLEOTIDE SEQUENCE [LARGE SCALE GENOMIC DNA]</scope>
    <source>
        <strain evidence="10 11">CAU 1644</strain>
    </source>
</reference>
<sequence length="467" mass="48754">MTTRRSFLAGGSAAILAGAAPRIAWGRTDADVAIIGAGLAGLSAARLLESSGARVVVLEAADRVGGRLHTLRDLPGAPEAGGIQVGPGYAILRRIVGELGVALEDGPGEGAGIASLPGNAYHVNGVTVGTTGWPDSPANRLAGSERAIEPASLGRQFSRALPSLAQPADWLDLPPQADISLRDSFATAGASAEALRLIEANLNGNTLAGMSQVHLARTIAIFRAQPGPVATIAGGSQALPEAMAAALAAAPRLGQTTQAISEDSDGVTLRFSDHTLRARHCICTVPFAALRDLPISSPLSPALAQMIAELPYTRASFAYLSAREPFWLADGLPATLWTDDPLIGRVFVLGDNPPMLKLWTTGAGADQLDRMPSELAAQEIVARIEAMRPSARGQLKVERLFSWQKSPYARGIYHHIGTGMAGKLAEATRFVGRRLHFAGEHLAQHSSGMEGALESGERAARAVIESL</sequence>
<dbReference type="RefSeq" id="WP_278015133.1">
    <property type="nucleotide sequence ID" value="NZ_CP121106.1"/>
</dbReference>
<dbReference type="InterPro" id="IPR036188">
    <property type="entry name" value="FAD/NAD-bd_sf"/>
</dbReference>
<dbReference type="PRINTS" id="PR00757">
    <property type="entry name" value="AMINEOXDASEF"/>
</dbReference>
<name>A0ABY8FND1_9SPHN</name>
<dbReference type="InterPro" id="IPR050281">
    <property type="entry name" value="Flavin_monoamine_oxidase"/>
</dbReference>
<comment type="catalytic activity">
    <reaction evidence="8">
        <text>L-tryptophan + O2 = indole-3-acetamide + CO2 + H2O</text>
        <dbReference type="Rhea" id="RHEA:16165"/>
        <dbReference type="ChEBI" id="CHEBI:15377"/>
        <dbReference type="ChEBI" id="CHEBI:15379"/>
        <dbReference type="ChEBI" id="CHEBI:16031"/>
        <dbReference type="ChEBI" id="CHEBI:16526"/>
        <dbReference type="ChEBI" id="CHEBI:57912"/>
        <dbReference type="EC" id="1.13.12.3"/>
    </reaction>
</comment>
<evidence type="ECO:0000256" key="5">
    <source>
        <dbReference type="ARBA" id="ARBA00017871"/>
    </source>
</evidence>
<protein>
    <recommendedName>
        <fullName evidence="5">Tryptophan 2-monooxygenase</fullName>
        <ecNumber evidence="4">1.13.12.3</ecNumber>
    </recommendedName>
</protein>
<keyword evidence="7" id="KW-0073">Auxin biosynthesis</keyword>
<evidence type="ECO:0000256" key="3">
    <source>
        <dbReference type="ARBA" id="ARBA00005833"/>
    </source>
</evidence>
<proteinExistence type="inferred from homology"/>
<dbReference type="EC" id="1.13.12.3" evidence="4"/>
<dbReference type="PROSITE" id="PS51318">
    <property type="entry name" value="TAT"/>
    <property type="match status" value="1"/>
</dbReference>
<evidence type="ECO:0000256" key="4">
    <source>
        <dbReference type="ARBA" id="ARBA00012535"/>
    </source>
</evidence>
<dbReference type="SUPFAM" id="SSF51905">
    <property type="entry name" value="FAD/NAD(P)-binding domain"/>
    <property type="match status" value="1"/>
</dbReference>
<evidence type="ECO:0000256" key="7">
    <source>
        <dbReference type="ARBA" id="ARBA00023070"/>
    </source>
</evidence>
<dbReference type="PANTHER" id="PTHR10742:SF410">
    <property type="entry name" value="LYSINE-SPECIFIC HISTONE DEMETHYLASE 2"/>
    <property type="match status" value="1"/>
</dbReference>
<feature type="domain" description="Amine oxidase" evidence="9">
    <location>
        <begin position="39"/>
        <end position="464"/>
    </location>
</feature>
<dbReference type="InterPro" id="IPR002937">
    <property type="entry name" value="Amino_oxidase"/>
</dbReference>
<evidence type="ECO:0000256" key="8">
    <source>
        <dbReference type="ARBA" id="ARBA00047321"/>
    </source>
</evidence>
<dbReference type="InterPro" id="IPR001613">
    <property type="entry name" value="Flavin_amine_oxidase"/>
</dbReference>
<evidence type="ECO:0000256" key="2">
    <source>
        <dbReference type="ARBA" id="ARBA00004814"/>
    </source>
</evidence>
<evidence type="ECO:0000313" key="10">
    <source>
        <dbReference type="EMBL" id="WFL76367.1"/>
    </source>
</evidence>
<dbReference type="Gene3D" id="3.50.50.60">
    <property type="entry name" value="FAD/NAD(P)-binding domain"/>
    <property type="match status" value="1"/>
</dbReference>
<keyword evidence="6" id="KW-0560">Oxidoreductase</keyword>
<accession>A0ABY8FND1</accession>
<evidence type="ECO:0000313" key="11">
    <source>
        <dbReference type="Proteomes" id="UP001215827"/>
    </source>
</evidence>
<dbReference type="InterPro" id="IPR006311">
    <property type="entry name" value="TAT_signal"/>
</dbReference>
<comment type="cofactor">
    <cofactor evidence="1">
        <name>FAD</name>
        <dbReference type="ChEBI" id="CHEBI:57692"/>
    </cofactor>
</comment>
<dbReference type="Proteomes" id="UP001215827">
    <property type="component" value="Chromosome"/>
</dbReference>
<evidence type="ECO:0000256" key="1">
    <source>
        <dbReference type="ARBA" id="ARBA00001974"/>
    </source>
</evidence>
<evidence type="ECO:0000256" key="6">
    <source>
        <dbReference type="ARBA" id="ARBA00023002"/>
    </source>
</evidence>
<evidence type="ECO:0000259" key="9">
    <source>
        <dbReference type="Pfam" id="PF01593"/>
    </source>
</evidence>
<comment type="pathway">
    <text evidence="2">Plant hormone metabolism; auxin biosynthesis.</text>
</comment>
<dbReference type="EMBL" id="CP121106">
    <property type="protein sequence ID" value="WFL76367.1"/>
    <property type="molecule type" value="Genomic_DNA"/>
</dbReference>
<organism evidence="10 11">
    <name type="scientific">Altererythrobacter arenosus</name>
    <dbReference type="NCBI Taxonomy" id="3032592"/>
    <lineage>
        <taxon>Bacteria</taxon>
        <taxon>Pseudomonadati</taxon>
        <taxon>Pseudomonadota</taxon>
        <taxon>Alphaproteobacteria</taxon>
        <taxon>Sphingomonadales</taxon>
        <taxon>Erythrobacteraceae</taxon>
        <taxon>Altererythrobacter</taxon>
    </lineage>
</organism>
<keyword evidence="11" id="KW-1185">Reference proteome</keyword>
<dbReference type="PANTHER" id="PTHR10742">
    <property type="entry name" value="FLAVIN MONOAMINE OXIDASE"/>
    <property type="match status" value="1"/>
</dbReference>
<dbReference type="Pfam" id="PF01593">
    <property type="entry name" value="Amino_oxidase"/>
    <property type="match status" value="1"/>
</dbReference>
<gene>
    <name evidence="10" type="ORF">P7228_10190</name>
</gene>
<dbReference type="SUPFAM" id="SSF54373">
    <property type="entry name" value="FAD-linked reductases, C-terminal domain"/>
    <property type="match status" value="1"/>
</dbReference>